<dbReference type="Proteomes" id="UP000285301">
    <property type="component" value="Unassembled WGS sequence"/>
</dbReference>
<dbReference type="Pfam" id="PF06218">
    <property type="entry name" value="NPR2"/>
    <property type="match status" value="2"/>
</dbReference>
<accession>A0A3S3RSE4</accession>
<protein>
    <submittedName>
        <fullName evidence="3">Nitrogen permease regulator 2-like protein</fullName>
    </submittedName>
</protein>
<dbReference type="STRING" id="1965070.A0A3S3RSE4"/>
<dbReference type="PANTHER" id="PTHR12991">
    <property type="entry name" value="NITROGEN PERMEASE REGULATOR 2/TUMOR SUPPRESSOR CANDIDATE 4"/>
    <property type="match status" value="1"/>
</dbReference>
<reference evidence="3 4" key="1">
    <citation type="journal article" date="2018" name="Gigascience">
        <title>Genomes of trombidid mites reveal novel predicted allergens and laterally-transferred genes associated with secondary metabolism.</title>
        <authorList>
            <person name="Dong X."/>
            <person name="Chaisiri K."/>
            <person name="Xia D."/>
            <person name="Armstrong S.D."/>
            <person name="Fang Y."/>
            <person name="Donnelly M.J."/>
            <person name="Kadowaki T."/>
            <person name="McGarry J.W."/>
            <person name="Darby A.C."/>
            <person name="Makepeace B.L."/>
        </authorList>
    </citation>
    <scope>NUCLEOTIDE SEQUENCE [LARGE SCALE GENOMIC DNA]</scope>
    <source>
        <strain evidence="3">UoL-WK</strain>
    </source>
</reference>
<dbReference type="GO" id="GO:0010508">
    <property type="term" value="P:positive regulation of autophagy"/>
    <property type="evidence" value="ECO:0007669"/>
    <property type="project" value="TreeGrafter"/>
</dbReference>
<dbReference type="AlphaFoldDB" id="A0A3S3RSE4"/>
<dbReference type="OrthoDB" id="338854at2759"/>
<keyword evidence="4" id="KW-1185">Reference proteome</keyword>
<dbReference type="InterPro" id="IPR009348">
    <property type="entry name" value="NPR2-like"/>
</dbReference>
<dbReference type="EMBL" id="NCKU01005916">
    <property type="protein sequence ID" value="RWS04041.1"/>
    <property type="molecule type" value="Genomic_DNA"/>
</dbReference>
<comment type="caution">
    <text evidence="3">The sequence shown here is derived from an EMBL/GenBank/DDBJ whole genome shotgun (WGS) entry which is preliminary data.</text>
</comment>
<evidence type="ECO:0000313" key="2">
    <source>
        <dbReference type="EMBL" id="RWS04038.1"/>
    </source>
</evidence>
<dbReference type="GO" id="GO:0005096">
    <property type="term" value="F:GTPase activator activity"/>
    <property type="evidence" value="ECO:0007669"/>
    <property type="project" value="TreeGrafter"/>
</dbReference>
<dbReference type="EMBL" id="NCKU01005917">
    <property type="protein sequence ID" value="RWS04038.1"/>
    <property type="molecule type" value="Genomic_DNA"/>
</dbReference>
<sequence length="398" mass="45701">MAVSLPSDCWQSNECDESPIQGIFFCEFHSIAGPKITFQVPEDYVSKDVFDSLSVYLIPKPELQGSLMTVNVNNMKIIGFPCGIEHEKYPRNRLLFNLCFVCVASMRTMQYEPIVKKLANYLVHLELECNFLFDENSKAKLPHLMAQIRNQLNKYRSCTLPVTESTTIHLKVNRVHPEPQQVEDHDVPIFSISEVSIIPSQWDLTTQQVLPYIDGYRHVDKIAAEADVEVSLVKACIQNMIYYGIITLIPIFQYSNVYVTTEKLIQLVENTVLRNECLQYVSIIDAHLPTFRSVFQLYSNMLPGVTVKELCTRFNPNAHGINEKKLVTFGVMKGLIRRLEKYPVLTQIDPHTISKQRGAYRFFDGKNSYDKICCKTNKSHKELDDLVNKHPSAVVIWK</sequence>
<evidence type="ECO:0000256" key="1">
    <source>
        <dbReference type="ARBA" id="ARBA00008433"/>
    </source>
</evidence>
<evidence type="ECO:0000313" key="4">
    <source>
        <dbReference type="Proteomes" id="UP000285301"/>
    </source>
</evidence>
<dbReference type="GO" id="GO:1904262">
    <property type="term" value="P:negative regulation of TORC1 signaling"/>
    <property type="evidence" value="ECO:0007669"/>
    <property type="project" value="TreeGrafter"/>
</dbReference>
<reference evidence="3" key="2">
    <citation type="submission" date="2018-11" db="EMBL/GenBank/DDBJ databases">
        <title>Trombidioid mite genomics.</title>
        <authorList>
            <person name="Dong X."/>
        </authorList>
    </citation>
    <scope>NUCLEOTIDE SEQUENCE</scope>
    <source>
        <strain evidence="3">UoL-WK</strain>
    </source>
</reference>
<organism evidence="3 4">
    <name type="scientific">Dinothrombium tinctorium</name>
    <dbReference type="NCBI Taxonomy" id="1965070"/>
    <lineage>
        <taxon>Eukaryota</taxon>
        <taxon>Metazoa</taxon>
        <taxon>Ecdysozoa</taxon>
        <taxon>Arthropoda</taxon>
        <taxon>Chelicerata</taxon>
        <taxon>Arachnida</taxon>
        <taxon>Acari</taxon>
        <taxon>Acariformes</taxon>
        <taxon>Trombidiformes</taxon>
        <taxon>Prostigmata</taxon>
        <taxon>Anystina</taxon>
        <taxon>Parasitengona</taxon>
        <taxon>Trombidioidea</taxon>
        <taxon>Trombidiidae</taxon>
        <taxon>Dinothrombium</taxon>
    </lineage>
</organism>
<dbReference type="GO" id="GO:0005774">
    <property type="term" value="C:vacuolar membrane"/>
    <property type="evidence" value="ECO:0007669"/>
    <property type="project" value="TreeGrafter"/>
</dbReference>
<dbReference type="GO" id="GO:0034198">
    <property type="term" value="P:cellular response to amino acid starvation"/>
    <property type="evidence" value="ECO:0007669"/>
    <property type="project" value="TreeGrafter"/>
</dbReference>
<dbReference type="GO" id="GO:1990130">
    <property type="term" value="C:GATOR1 complex"/>
    <property type="evidence" value="ECO:0007669"/>
    <property type="project" value="TreeGrafter"/>
</dbReference>
<name>A0A3S3RSE4_9ACAR</name>
<dbReference type="PANTHER" id="PTHR12991:SF10">
    <property type="entry name" value="GATOR COMPLEX PROTEIN NPRL2"/>
    <property type="match status" value="1"/>
</dbReference>
<proteinExistence type="inferred from homology"/>
<comment type="similarity">
    <text evidence="1">Belongs to the NPR2 family.</text>
</comment>
<gene>
    <name evidence="3" type="ORF">B4U79_05364</name>
    <name evidence="2" type="ORF">B4U79_13247</name>
</gene>
<evidence type="ECO:0000313" key="3">
    <source>
        <dbReference type="EMBL" id="RWS04041.1"/>
    </source>
</evidence>